<protein>
    <submittedName>
        <fullName evidence="1">Uncharacterized protein</fullName>
    </submittedName>
</protein>
<accession>A0A7C9E9C7</accession>
<sequence>MSFARRKENIKPMKTDCKTCCQSPPILKVSLNLTLTLNLLNPTKFFGGKSDLKFNGTIRNAPIQVPGNVIDCEVDQKEGRNGILIQIREWERQQRANGKK</sequence>
<name>A0A7C9E9C7_OPUST</name>
<proteinExistence type="predicted"/>
<dbReference type="EMBL" id="GISG01211696">
    <property type="protein sequence ID" value="MBA4661307.1"/>
    <property type="molecule type" value="Transcribed_RNA"/>
</dbReference>
<reference evidence="1" key="2">
    <citation type="submission" date="2020-07" db="EMBL/GenBank/DDBJ databases">
        <authorList>
            <person name="Vera ALvarez R."/>
            <person name="Arias-Moreno D.M."/>
            <person name="Jimenez-Jacinto V."/>
            <person name="Jimenez-Bremont J.F."/>
            <person name="Swaminathan K."/>
            <person name="Moose S.P."/>
            <person name="Guerrero-Gonzalez M.L."/>
            <person name="Marino-Ramirez L."/>
            <person name="Landsman D."/>
            <person name="Rodriguez-Kessler M."/>
            <person name="Delgado-Sanchez P."/>
        </authorList>
    </citation>
    <scope>NUCLEOTIDE SEQUENCE</scope>
    <source>
        <tissue evidence="1">Cladode</tissue>
    </source>
</reference>
<dbReference type="AlphaFoldDB" id="A0A7C9E9C7"/>
<organism evidence="1">
    <name type="scientific">Opuntia streptacantha</name>
    <name type="common">Prickly pear cactus</name>
    <name type="synonym">Opuntia cardona</name>
    <dbReference type="NCBI Taxonomy" id="393608"/>
    <lineage>
        <taxon>Eukaryota</taxon>
        <taxon>Viridiplantae</taxon>
        <taxon>Streptophyta</taxon>
        <taxon>Embryophyta</taxon>
        <taxon>Tracheophyta</taxon>
        <taxon>Spermatophyta</taxon>
        <taxon>Magnoliopsida</taxon>
        <taxon>eudicotyledons</taxon>
        <taxon>Gunneridae</taxon>
        <taxon>Pentapetalae</taxon>
        <taxon>Caryophyllales</taxon>
        <taxon>Cactineae</taxon>
        <taxon>Cactaceae</taxon>
        <taxon>Opuntioideae</taxon>
        <taxon>Opuntia</taxon>
    </lineage>
</organism>
<reference evidence="1" key="1">
    <citation type="journal article" date="2013" name="J. Plant Res.">
        <title>Effect of fungi and light on seed germination of three Opuntia species from semiarid lands of central Mexico.</title>
        <authorList>
            <person name="Delgado-Sanchez P."/>
            <person name="Jimenez-Bremont J.F."/>
            <person name="Guerrero-Gonzalez Mde L."/>
            <person name="Flores J."/>
        </authorList>
    </citation>
    <scope>NUCLEOTIDE SEQUENCE</scope>
    <source>
        <tissue evidence="1">Cladode</tissue>
    </source>
</reference>
<evidence type="ECO:0000313" key="1">
    <source>
        <dbReference type="EMBL" id="MBA4661307.1"/>
    </source>
</evidence>